<name>A0ACD5ANZ5_9ACTN</name>
<evidence type="ECO:0000313" key="1">
    <source>
        <dbReference type="EMBL" id="WWQ68909.1"/>
    </source>
</evidence>
<gene>
    <name evidence="1" type="ORF">V2W30_07220</name>
</gene>
<sequence>MPPLPRSLDPVAGESLVSYLLRLGHRLGLSPLHLIRATRAAGWASHTIPFSLLLDLPTPQAQAFAQLTKQTAEEVSALTLTQWRDRYPPISRSMTHPIRTMPDEWLYFGSPRFCPSCLAGDGSPAQRLHGGPWRKLWHLPIVFACVEHQTYLEGECPHCGQPHERPGLLLQRVNDHTLHPAQCRWTVGTQTQKRKSYACAGRLDDSSAFAHVGRPKPDAEILRFQQSLISRLTPSTSAKDASKYFTDLRLAAALISATWPHGSKLFDAETARQIHSYSQNLQGGEGGKRYHQWFRDTPPRDSATCGALLMAADQMLSRRDLPDLLSDFTRAANNASNQPRSRTSWVVVYDRHKGDCSERLRQAADPVTRVFLRKGTHLQTGYQPEHIPAFLEPDWHQRHLASCAGSRSKTARRTAAIRLVQQVMGGSDQAAAEFLGIPPIQRYVLRGRDTRWPLSSGCNPIDFDRALRALTSELQSPRKPPIDYRRRRQALHEWAISPDTWNALIRHLPRSPHVTQIDFGDRKRQTASVYVWTLITQGEHLFAPRPLEAAQPPEVRQQWARRRNTTWFQFTRPDPMGHYAEMRRILSEYAQQLARDIDSGVEVTD</sequence>
<evidence type="ECO:0000313" key="2">
    <source>
        <dbReference type="Proteomes" id="UP001432251"/>
    </source>
</evidence>
<protein>
    <submittedName>
        <fullName evidence="1">TniQ family protein</fullName>
    </submittedName>
</protein>
<keyword evidence="2" id="KW-1185">Reference proteome</keyword>
<organism evidence="1 2">
    <name type="scientific">Streptomyces citrinus</name>
    <dbReference type="NCBI Taxonomy" id="3118173"/>
    <lineage>
        <taxon>Bacteria</taxon>
        <taxon>Bacillati</taxon>
        <taxon>Actinomycetota</taxon>
        <taxon>Actinomycetes</taxon>
        <taxon>Kitasatosporales</taxon>
        <taxon>Streptomycetaceae</taxon>
        <taxon>Streptomyces</taxon>
    </lineage>
</organism>
<proteinExistence type="predicted"/>
<accession>A0ACD5ANZ5</accession>
<reference evidence="1" key="1">
    <citation type="journal article" date="2025" name="Int. J. Syst. Evol. Microbiol.">
        <title>Streptomyces citrinus sp. nov., with yellow diffusible pigment.</title>
        <authorList>
            <person name="He Y."/>
            <person name="Yang E."/>
            <person name="Xu J."/>
            <person name="Sun Y."/>
            <person name="Sun L."/>
        </authorList>
    </citation>
    <scope>NUCLEOTIDE SEQUENCE</scope>
    <source>
        <strain evidence="1">Q6</strain>
    </source>
</reference>
<dbReference type="EMBL" id="CP146022">
    <property type="protein sequence ID" value="WWQ68909.1"/>
    <property type="molecule type" value="Genomic_DNA"/>
</dbReference>
<dbReference type="Proteomes" id="UP001432251">
    <property type="component" value="Chromosome"/>
</dbReference>